<dbReference type="PROSITE" id="PS51257">
    <property type="entry name" value="PROKAR_LIPOPROTEIN"/>
    <property type="match status" value="1"/>
</dbReference>
<dbReference type="EMBL" id="AP019860">
    <property type="protein sequence ID" value="BBM86448.1"/>
    <property type="molecule type" value="Genomic_DNA"/>
</dbReference>
<keyword evidence="1" id="KW-0732">Signal</keyword>
<sequence length="119" mass="13478">MLRVMCLLILSFVISSCCSPYCSMKEFAKTSEILFATQFKESLVNTPKTARFVADVLRGDSTSFIRSGKLFWEVSKGDLASMQVVGRAVKEQWNESMESLPQHAKTIARYSCLYCDKQK</sequence>
<evidence type="ECO:0000313" key="3">
    <source>
        <dbReference type="Proteomes" id="UP000326354"/>
    </source>
</evidence>
<proteinExistence type="predicted"/>
<gene>
    <name evidence="2" type="ORF">UABAM_04834</name>
</gene>
<dbReference type="Proteomes" id="UP000326354">
    <property type="component" value="Chromosome"/>
</dbReference>
<dbReference type="AlphaFoldDB" id="A0A5S9IQW5"/>
<keyword evidence="3" id="KW-1185">Reference proteome</keyword>
<evidence type="ECO:0000256" key="1">
    <source>
        <dbReference type="SAM" id="SignalP"/>
    </source>
</evidence>
<organism evidence="2 3">
    <name type="scientific">Uabimicrobium amorphum</name>
    <dbReference type="NCBI Taxonomy" id="2596890"/>
    <lineage>
        <taxon>Bacteria</taxon>
        <taxon>Pseudomonadati</taxon>
        <taxon>Planctomycetota</taxon>
        <taxon>Candidatus Uabimicrobiia</taxon>
        <taxon>Candidatus Uabimicrobiales</taxon>
        <taxon>Candidatus Uabimicrobiaceae</taxon>
        <taxon>Candidatus Uabimicrobium</taxon>
    </lineage>
</organism>
<feature type="chain" id="PRO_5025065211" evidence="1">
    <location>
        <begin position="21"/>
        <end position="119"/>
    </location>
</feature>
<dbReference type="KEGG" id="uam:UABAM_04834"/>
<name>A0A5S9IQW5_UABAM</name>
<accession>A0A5S9IQW5</accession>
<reference evidence="2 3" key="1">
    <citation type="submission" date="2019-08" db="EMBL/GenBank/DDBJ databases">
        <title>Complete genome sequence of Candidatus Uab amorphum.</title>
        <authorList>
            <person name="Shiratori T."/>
            <person name="Suzuki S."/>
            <person name="Kakizawa Y."/>
            <person name="Ishida K."/>
        </authorList>
    </citation>
    <scope>NUCLEOTIDE SEQUENCE [LARGE SCALE GENOMIC DNA]</scope>
    <source>
        <strain evidence="2 3">SRT547</strain>
    </source>
</reference>
<feature type="signal peptide" evidence="1">
    <location>
        <begin position="1"/>
        <end position="20"/>
    </location>
</feature>
<protein>
    <submittedName>
        <fullName evidence="2">Uncharacterized protein</fullName>
    </submittedName>
</protein>
<evidence type="ECO:0000313" key="2">
    <source>
        <dbReference type="EMBL" id="BBM86448.1"/>
    </source>
</evidence>